<dbReference type="AlphaFoldDB" id="A0A1V9FHR7"/>
<evidence type="ECO:0000313" key="1">
    <source>
        <dbReference type="EMBL" id="OQP57919.1"/>
    </source>
</evidence>
<reference evidence="1 2" key="1">
    <citation type="submission" date="2016-03" db="EMBL/GenBank/DDBJ databases">
        <title>Niastella vici sp. nov., isolated from farmland soil.</title>
        <authorList>
            <person name="Chen L."/>
            <person name="Wang D."/>
            <person name="Yang S."/>
            <person name="Wang G."/>
        </authorList>
    </citation>
    <scope>NUCLEOTIDE SEQUENCE [LARGE SCALE GENOMIC DNA]</scope>
    <source>
        <strain evidence="1 2">DJ57</strain>
    </source>
</reference>
<dbReference type="EMBL" id="LVYD01000112">
    <property type="protein sequence ID" value="OQP57919.1"/>
    <property type="molecule type" value="Genomic_DNA"/>
</dbReference>
<protein>
    <submittedName>
        <fullName evidence="1">Uncharacterized protein</fullName>
    </submittedName>
</protein>
<evidence type="ECO:0000313" key="2">
    <source>
        <dbReference type="Proteomes" id="UP000192796"/>
    </source>
</evidence>
<dbReference type="Proteomes" id="UP000192796">
    <property type="component" value="Unassembled WGS sequence"/>
</dbReference>
<accession>A0A1V9FHR7</accession>
<name>A0A1V9FHR7_9BACT</name>
<proteinExistence type="predicted"/>
<comment type="caution">
    <text evidence="1">The sequence shown here is derived from an EMBL/GenBank/DDBJ whole genome shotgun (WGS) entry which is preliminary data.</text>
</comment>
<keyword evidence="2" id="KW-1185">Reference proteome</keyword>
<organism evidence="1 2">
    <name type="scientific">Niastella vici</name>
    <dbReference type="NCBI Taxonomy" id="1703345"/>
    <lineage>
        <taxon>Bacteria</taxon>
        <taxon>Pseudomonadati</taxon>
        <taxon>Bacteroidota</taxon>
        <taxon>Chitinophagia</taxon>
        <taxon>Chitinophagales</taxon>
        <taxon>Chitinophagaceae</taxon>
        <taxon>Niastella</taxon>
    </lineage>
</organism>
<sequence length="61" mass="6982">MLLKCLLGFLSYRTILTSDKKRRYREVSRPREIAGKKKGGGSLSIPIVLIERWEISSMKAT</sequence>
<gene>
    <name evidence="1" type="ORF">A3860_39785</name>
</gene>